<dbReference type="EMBL" id="CAHR02000346">
    <property type="protein sequence ID" value="CCG84915.1"/>
    <property type="molecule type" value="Genomic_DNA"/>
</dbReference>
<dbReference type="InterPro" id="IPR056747">
    <property type="entry name" value="VPS13-like_M"/>
</dbReference>
<evidence type="ECO:0000256" key="2">
    <source>
        <dbReference type="ARBA" id="ARBA00022448"/>
    </source>
</evidence>
<dbReference type="GO" id="GO:0045324">
    <property type="term" value="P:late endosome to vacuole transport"/>
    <property type="evidence" value="ECO:0007669"/>
    <property type="project" value="TreeGrafter"/>
</dbReference>
<evidence type="ECO:0000256" key="3">
    <source>
        <dbReference type="SAM" id="MobiDB-lite"/>
    </source>
</evidence>
<evidence type="ECO:0000259" key="4">
    <source>
        <dbReference type="Pfam" id="PF12624"/>
    </source>
</evidence>
<feature type="region of interest" description="Disordered" evidence="3">
    <location>
        <begin position="1744"/>
        <end position="1766"/>
    </location>
</feature>
<evidence type="ECO:0000313" key="7">
    <source>
        <dbReference type="Proteomes" id="UP000013776"/>
    </source>
</evidence>
<dbReference type="VEuPathDB" id="FungiDB:TAPDE_005477"/>
<dbReference type="OrthoDB" id="428159at2759"/>
<dbReference type="PANTHER" id="PTHR16166:SF93">
    <property type="entry name" value="INTERMEMBRANE LIPID TRANSFER PROTEIN VPS13"/>
    <property type="match status" value="1"/>
</dbReference>
<feature type="domain" description="Chorein N-terminal" evidence="4">
    <location>
        <begin position="1"/>
        <end position="883"/>
    </location>
</feature>
<accession>R4XGK2</accession>
<keyword evidence="2" id="KW-0813">Transport</keyword>
<gene>
    <name evidence="6" type="ORF">TAPDE_005477</name>
</gene>
<feature type="region of interest" description="Disordered" evidence="3">
    <location>
        <begin position="120"/>
        <end position="139"/>
    </location>
</feature>
<dbReference type="PANTHER" id="PTHR16166">
    <property type="entry name" value="VACUOLAR PROTEIN SORTING-ASSOCIATED PROTEIN VPS13"/>
    <property type="match status" value="1"/>
</dbReference>
<organism evidence="6 7">
    <name type="scientific">Taphrina deformans (strain PYCC 5710 / ATCC 11124 / CBS 356.35 / IMI 108563 / JCM 9778 / NBRC 8474)</name>
    <name type="common">Peach leaf curl fungus</name>
    <name type="synonym">Lalaria deformans</name>
    <dbReference type="NCBI Taxonomy" id="1097556"/>
    <lineage>
        <taxon>Eukaryota</taxon>
        <taxon>Fungi</taxon>
        <taxon>Dikarya</taxon>
        <taxon>Ascomycota</taxon>
        <taxon>Taphrinomycotina</taxon>
        <taxon>Taphrinomycetes</taxon>
        <taxon>Taphrinales</taxon>
        <taxon>Taphrinaceae</taxon>
        <taxon>Taphrina</taxon>
    </lineage>
</organism>
<comment type="caution">
    <text evidence="6">The sequence shown here is derived from an EMBL/GenBank/DDBJ whole genome shotgun (WGS) entry which is preliminary data.</text>
</comment>
<feature type="domain" description="VPS13-like middle region" evidence="5">
    <location>
        <begin position="1103"/>
        <end position="1860"/>
    </location>
</feature>
<evidence type="ECO:0008006" key="8">
    <source>
        <dbReference type="Google" id="ProtNLM"/>
    </source>
</evidence>
<name>R4XGK2_TAPDE</name>
<dbReference type="InterPro" id="IPR026847">
    <property type="entry name" value="VPS13"/>
</dbReference>
<keyword evidence="7" id="KW-1185">Reference proteome</keyword>
<reference evidence="6 7" key="1">
    <citation type="journal article" date="2013" name="MBio">
        <title>Genome sequencing of the plant pathogen Taphrina deformans, the causal agent of peach leaf curl.</title>
        <authorList>
            <person name="Cisse O.H."/>
            <person name="Almeida J.M.G.C.F."/>
            <person name="Fonseca A."/>
            <person name="Kumar A.A."/>
            <person name="Salojaervi J."/>
            <person name="Overmyer K."/>
            <person name="Hauser P.M."/>
            <person name="Pagni M."/>
        </authorList>
    </citation>
    <scope>NUCLEOTIDE SEQUENCE [LARGE SCALE GENOMIC DNA]</scope>
    <source>
        <strain evidence="7">PYCC 5710 / ATCC 11124 / CBS 356.35 / IMI 108563 / JCM 9778 / NBRC 8474</strain>
    </source>
</reference>
<dbReference type="GO" id="GO:0045053">
    <property type="term" value="P:protein retention in Golgi apparatus"/>
    <property type="evidence" value="ECO:0007669"/>
    <property type="project" value="TreeGrafter"/>
</dbReference>
<comment type="similarity">
    <text evidence="1">Belongs to the VPS13 family.</text>
</comment>
<dbReference type="InterPro" id="IPR026854">
    <property type="entry name" value="VPS13_N"/>
</dbReference>
<dbReference type="Proteomes" id="UP000013776">
    <property type="component" value="Unassembled WGS sequence"/>
</dbReference>
<dbReference type="Pfam" id="PF25033">
    <property type="entry name" value="VPS13_M"/>
    <property type="match status" value="1"/>
</dbReference>
<dbReference type="eggNOG" id="KOG1809">
    <property type="taxonomic scope" value="Eukaryota"/>
</dbReference>
<feature type="compositionally biased region" description="Polar residues" evidence="3">
    <location>
        <begin position="828"/>
        <end position="839"/>
    </location>
</feature>
<dbReference type="GO" id="GO:0007005">
    <property type="term" value="P:mitochondrion organization"/>
    <property type="evidence" value="ECO:0007669"/>
    <property type="project" value="TreeGrafter"/>
</dbReference>
<dbReference type="GO" id="GO:0006623">
    <property type="term" value="P:protein targeting to vacuole"/>
    <property type="evidence" value="ECO:0007669"/>
    <property type="project" value="TreeGrafter"/>
</dbReference>
<sequence length="1869" mass="210317">MLEGLVANLLNRFLGSYIDNFDPKQLNVGIWSGDVKLKNLKLRREALDKFKLPVDVQEGYLGELTLSIPWSNLAKKPVKVHINNVYLLACPKVDQEYDEEDEKRRAQALKQEKLDSAELLNRRTPELSNEESKKSQSFADSMSTKIIDNLQIMIQGVHIRYEDEISSPGNPFSVGLTLSELSATSVDRNWQPTFVQSSENSSYKLAKLQSLALYWNTDTQSLAGKTQDDFIKTFGELISKEQEVSDHQFILRPVNAVGKIQLNKASTKEQPKTDIELLFDEIAVAVDQDQYRDALKMIDTFHFFIRHQEYRKYRPRSSIKDDPKAWLKFAFTSVLRGVHNKNVVWSWDHMKQRRDARLKYIDLYKSKQSEKISLDQSAQLKKLEEDLSYTDIRRYRSLAKTQLKKENALKPKQVAKQAQGWIAWAWSGNHATTDQANAQGDTVMTEEQRKELYDAIEWNEDQALADGLDAPEDAVLLNVSARLRQGSLTLKRPKSQDNHDILQLLFETFGAHFKRRPTSMFADMALKTMRIVDGTTPGSLYQDIVKVKDVDSSGHLERSISPIKDFTTEDRAIEDPLFYASFEDHPLSRIAQSEVVARLKALEIVYNAHCIETLLQFVKPPKSQMESITALMEVAGEAAKDFRESGRASLEFALTEHKTLAAHLDLQAPLIIVPESCTEEHSACIILDAGKIHIESELVQQDRINEIQARGHHQLTDDEMRELQALCYDKFKLRLESTQILISPSVDQGLKALRSAEDRRFHVVDRINMEFLLEISILPKNASLTLTKFRVSGHLPNLSARVSDSKYKTMMRIIDVAIPKDTEEAETSDLTNKASSSHETAGLPGHQSRTFSSSFGRIPDLVVFPEDEHDDAIEEEEEEEDMDTDKFVSAPMNIDEKDLLYRQKIFEFRFTVGELRGSLYKADAQATDDGQLLVDIVLQQFALDFVLRQYDMQADVVLKSFIIEDRMNTDSPPEFQRLITSEQIGEDDQEQKDLVHVKYVQVKPESPEFQSVYGGVDKNVDVALSTINLIVTQKSILTLFDFILTTFTTPDTLESKDEVQKPAVEEDKTLVSPTLAADESKMRVKVALTSIVLVLNQDGIRLATLKMSKGDVGVFLNGPTLRVSAKLGNLSVRDDINQGSEAFSNFRQIISIQGDELVDFQYETFDERIVSTYPGYDSSIYLRLNSVKVNCLEEPLRKIMNFGSKFARMKAIFDDARTAALTQVQQAQERAGKMHFDILIRTPILIFPRLSTQTSERDLIVANLGELFAKNTFVLSDDSKDAKSVNKVQVGIRNISLSSKFHYEHEPAEDLQMIEDADATFDVDIVEHEPNVSVPNIRVAGHVSDIKMRVTQSQYKFLMDLSQSIPVIFTGDELDAEERELEESLSTQRDSRSVADSASMELHHIVEPGDNPDTVSTTAGEVFTLLDADLLVGDLVLELYSNSENSPVGDLARASLTRFSLNKTKAKFATQSDNSTQGELNVQSFTVEDTRVDKNNRFREVIPAIKHDGHQFNASVTISSNTNRSLMAMLTIDTPRMIFSLEYLFELQHWAMSAFAEAQDDDILDHDGRDEPSVLGPQKILENGVGSGPQSALPSNRARSRRVSNNVPPVADAPTQTNGGMSISYRVNIVDPSIILIANSSKLDTDAIVLTAKQLLLTQQTVLVLNIDKAGMYMTKMNELETKRLRILDDFSLTLSMDAKNESGQRSIQIIEADVEPLVLRLSLRDIMLVMQIATTASRLSNEAPIGSTENKATDGKQRRSSTIVETSLRRKSVGTAARANRSTIANQSLATRIKEDVSKTDIEAPTSGITSALVNREELRATFEGLRLVLIGDLHELPMIDVSIHKFTVNVKNWTSDVSELLTNLCGH</sequence>
<feature type="region of interest" description="Disordered" evidence="3">
    <location>
        <begin position="1563"/>
        <end position="1615"/>
    </location>
</feature>
<evidence type="ECO:0000259" key="5">
    <source>
        <dbReference type="Pfam" id="PF25033"/>
    </source>
</evidence>
<dbReference type="STRING" id="1097556.R4XGK2"/>
<proteinExistence type="inferred from homology"/>
<evidence type="ECO:0000256" key="1">
    <source>
        <dbReference type="ARBA" id="ARBA00006545"/>
    </source>
</evidence>
<feature type="region of interest" description="Disordered" evidence="3">
    <location>
        <begin position="824"/>
        <end position="849"/>
    </location>
</feature>
<feature type="compositionally biased region" description="Basic and acidic residues" evidence="3">
    <location>
        <begin position="120"/>
        <end position="134"/>
    </location>
</feature>
<protein>
    <recommendedName>
        <fullName evidence="8">Vacuolar protein sorting-associated protein</fullName>
    </recommendedName>
</protein>
<dbReference type="Pfam" id="PF12624">
    <property type="entry name" value="VPS13_N"/>
    <property type="match status" value="1"/>
</dbReference>
<evidence type="ECO:0000313" key="6">
    <source>
        <dbReference type="EMBL" id="CCG84915.1"/>
    </source>
</evidence>